<evidence type="ECO:0000313" key="1">
    <source>
        <dbReference type="EMBL" id="MBC8544157.1"/>
    </source>
</evidence>
<dbReference type="Proteomes" id="UP000657006">
    <property type="component" value="Unassembled WGS sequence"/>
</dbReference>
<dbReference type="AlphaFoldDB" id="A0A926HXU9"/>
<reference evidence="1" key="1">
    <citation type="submission" date="2020-08" db="EMBL/GenBank/DDBJ databases">
        <title>Genome public.</title>
        <authorList>
            <person name="Liu C."/>
            <person name="Sun Q."/>
        </authorList>
    </citation>
    <scope>NUCLEOTIDE SEQUENCE</scope>
    <source>
        <strain evidence="1">NSJ-32</strain>
    </source>
</reference>
<name>A0A926HXU9_9FIRM</name>
<gene>
    <name evidence="1" type="ORF">H8730_11465</name>
</gene>
<dbReference type="EMBL" id="JACRSQ010000017">
    <property type="protein sequence ID" value="MBC8544157.1"/>
    <property type="molecule type" value="Genomic_DNA"/>
</dbReference>
<proteinExistence type="predicted"/>
<protein>
    <submittedName>
        <fullName evidence="1">Uncharacterized protein</fullName>
    </submittedName>
</protein>
<accession>A0A926HXU9</accession>
<dbReference type="RefSeq" id="WP_177718571.1">
    <property type="nucleotide sequence ID" value="NZ_JACRSQ010000017.1"/>
</dbReference>
<organism evidence="1 2">
    <name type="scientific">Bianquea renquensis</name>
    <dbReference type="NCBI Taxonomy" id="2763661"/>
    <lineage>
        <taxon>Bacteria</taxon>
        <taxon>Bacillati</taxon>
        <taxon>Bacillota</taxon>
        <taxon>Clostridia</taxon>
        <taxon>Eubacteriales</taxon>
        <taxon>Bianqueaceae</taxon>
        <taxon>Bianquea</taxon>
    </lineage>
</organism>
<sequence>MKQYVELIVVDVVLKKTVVAVRQQAGIRLVVLAEKYFSGIVPVNRTFSCVAVAYTDEQYPEFDFYGSEGIDATSIGGYKSVFASNIYGKRIDKHFHCGHNLSHDPKLLMVLRAIGGIAVDELSETEKEIAAKALEYGYLRKNGNIIEPKIIVIDRKNVMDFYNLSFDFNNDMGTIVEQIAAELTVFMRRTMAEGAGTSQTPPQTKRSLLCKGRYLLYCGWYDRYSNRTGNSCYDGGNTGKPAGLPLCSIRKRMRCNPFY</sequence>
<keyword evidence="2" id="KW-1185">Reference proteome</keyword>
<evidence type="ECO:0000313" key="2">
    <source>
        <dbReference type="Proteomes" id="UP000657006"/>
    </source>
</evidence>
<comment type="caution">
    <text evidence="1">The sequence shown here is derived from an EMBL/GenBank/DDBJ whole genome shotgun (WGS) entry which is preliminary data.</text>
</comment>